<dbReference type="SUPFAM" id="SSF57184">
    <property type="entry name" value="Growth factor receptor domain"/>
    <property type="match status" value="2"/>
</dbReference>
<dbReference type="HOGENOM" id="CLU_710722_0_0_1"/>
<organism evidence="1 2">
    <name type="scientific">Paramecium tetraurelia</name>
    <dbReference type="NCBI Taxonomy" id="5888"/>
    <lineage>
        <taxon>Eukaryota</taxon>
        <taxon>Sar</taxon>
        <taxon>Alveolata</taxon>
        <taxon>Ciliophora</taxon>
        <taxon>Intramacronucleata</taxon>
        <taxon>Oligohymenophorea</taxon>
        <taxon>Peniculida</taxon>
        <taxon>Parameciidae</taxon>
        <taxon>Paramecium</taxon>
    </lineage>
</organism>
<dbReference type="InParanoid" id="A0DWY4"/>
<dbReference type="EMBL" id="CT868625">
    <property type="protein sequence ID" value="CAK87551.1"/>
    <property type="molecule type" value="Genomic_DNA"/>
</dbReference>
<dbReference type="InterPro" id="IPR006212">
    <property type="entry name" value="Furin_repeat"/>
</dbReference>
<dbReference type="AlphaFoldDB" id="A0DWY4"/>
<name>A0DWY4_PARTE</name>
<dbReference type="RefSeq" id="XP_001454948.1">
    <property type="nucleotide sequence ID" value="XM_001454911.1"/>
</dbReference>
<reference evidence="1 2" key="1">
    <citation type="journal article" date="2006" name="Nature">
        <title>Global trends of whole-genome duplications revealed by the ciliate Paramecium tetraurelia.</title>
        <authorList>
            <consortium name="Genoscope"/>
            <person name="Aury J.-M."/>
            <person name="Jaillon O."/>
            <person name="Duret L."/>
            <person name="Noel B."/>
            <person name="Jubin C."/>
            <person name="Porcel B.M."/>
            <person name="Segurens B."/>
            <person name="Daubin V."/>
            <person name="Anthouard V."/>
            <person name="Aiach N."/>
            <person name="Arnaiz O."/>
            <person name="Billaut A."/>
            <person name="Beisson J."/>
            <person name="Blanc I."/>
            <person name="Bouhouche K."/>
            <person name="Camara F."/>
            <person name="Duharcourt S."/>
            <person name="Guigo R."/>
            <person name="Gogendeau D."/>
            <person name="Katinka M."/>
            <person name="Keller A.-M."/>
            <person name="Kissmehl R."/>
            <person name="Klotz C."/>
            <person name="Koll F."/>
            <person name="Le Moue A."/>
            <person name="Lepere C."/>
            <person name="Malinsky S."/>
            <person name="Nowacki M."/>
            <person name="Nowak J.K."/>
            <person name="Plattner H."/>
            <person name="Poulain J."/>
            <person name="Ruiz F."/>
            <person name="Serrano V."/>
            <person name="Zagulski M."/>
            <person name="Dessen P."/>
            <person name="Betermier M."/>
            <person name="Weissenbach J."/>
            <person name="Scarpelli C."/>
            <person name="Schachter V."/>
            <person name="Sperling L."/>
            <person name="Meyer E."/>
            <person name="Cohen J."/>
            <person name="Wincker P."/>
        </authorList>
    </citation>
    <scope>NUCLEOTIDE SEQUENCE [LARGE SCALE GENOMIC DNA]</scope>
    <source>
        <strain evidence="1 2">Stock d4-2</strain>
    </source>
</reference>
<keyword evidence="2" id="KW-1185">Reference proteome</keyword>
<gene>
    <name evidence="1" type="ORF">GSPATT00039815001</name>
</gene>
<dbReference type="KEGG" id="ptm:GSPATT00039815001"/>
<dbReference type="SMART" id="SM00261">
    <property type="entry name" value="FU"/>
    <property type="match status" value="3"/>
</dbReference>
<protein>
    <submittedName>
        <fullName evidence="1">Uncharacterized protein</fullName>
    </submittedName>
</protein>
<evidence type="ECO:0000313" key="2">
    <source>
        <dbReference type="Proteomes" id="UP000000600"/>
    </source>
</evidence>
<accession>A0DWY4</accession>
<sequence length="389" mass="44817">MANIYSQIKFAQKSVQENIDTKQPPIYLCRSTNNCNYSEKDIGHYCLSDKEQTQEYQKCDWRGAGWNDWEKCNSPCKYCFCANDIQCLGCDKNYFFSSYDTTYVKDYTMVCEIECPPSYLTQELECVKSCKGGYTIYNNSVCLPYSQITDNFLVTNNDSNQPKTIFVDCPQVCQTCTSQTHCTRSLNHYILNQNKCLITCYPQYLYIDEDDVNHCLTSCDPNDYLYDNANIDGYSIRQCFKNKCGSIQINQKQQTYLHQTKPHTCVYPCDDQYYFQQNTDQCSKCNSICQDCQNSANFCNKCWPGIFLQDNSCFTSCQSKFKNYMNNQCEGSCSNGFTLNEIKIQACVSFCGEIFSIFTYVLNGQCFQNPPTTGAFCIGQQCYNCFINA</sequence>
<evidence type="ECO:0000313" key="1">
    <source>
        <dbReference type="EMBL" id="CAK87551.1"/>
    </source>
</evidence>
<dbReference type="GeneID" id="5040733"/>
<dbReference type="Gene3D" id="2.10.220.10">
    <property type="entry name" value="Hormone Receptor, Insulin-like Growth Factor Receptor 1, Chain A, domain 2"/>
    <property type="match status" value="1"/>
</dbReference>
<proteinExistence type="predicted"/>
<dbReference type="InterPro" id="IPR009030">
    <property type="entry name" value="Growth_fac_rcpt_cys_sf"/>
</dbReference>
<dbReference type="Proteomes" id="UP000000600">
    <property type="component" value="Unassembled WGS sequence"/>
</dbReference>